<protein>
    <submittedName>
        <fullName evidence="2">Uncharacterized protein</fullName>
    </submittedName>
</protein>
<dbReference type="RefSeq" id="WP_268042951.1">
    <property type="nucleotide sequence ID" value="NZ_CP104064.1"/>
</dbReference>
<dbReference type="InterPro" id="IPR011010">
    <property type="entry name" value="DNA_brk_join_enz"/>
</dbReference>
<organism evidence="2 3">
    <name type="scientific">Alicyclobacillus dauci</name>
    <dbReference type="NCBI Taxonomy" id="1475485"/>
    <lineage>
        <taxon>Bacteria</taxon>
        <taxon>Bacillati</taxon>
        <taxon>Bacillota</taxon>
        <taxon>Bacilli</taxon>
        <taxon>Bacillales</taxon>
        <taxon>Alicyclobacillaceae</taxon>
        <taxon>Alicyclobacillus</taxon>
    </lineage>
</organism>
<accession>A0ABY6Z005</accession>
<dbReference type="SUPFAM" id="SSF56349">
    <property type="entry name" value="DNA breaking-rejoining enzymes"/>
    <property type="match status" value="1"/>
</dbReference>
<gene>
    <name evidence="2" type="ORF">NZD86_15485</name>
</gene>
<dbReference type="EMBL" id="CP104064">
    <property type="protein sequence ID" value="WAH35669.1"/>
    <property type="molecule type" value="Genomic_DNA"/>
</dbReference>
<proteinExistence type="predicted"/>
<dbReference type="Gene3D" id="1.10.150.130">
    <property type="match status" value="1"/>
</dbReference>
<name>A0ABY6Z005_9BACL</name>
<sequence>MVRAQGVPGLTFTEEPLSKRSILHAHLVLHDALDRAVKWGFVARNVADAADPPKPEPVQMSVWTRDDVLKFLEAVKSNP</sequence>
<evidence type="ECO:0000313" key="3">
    <source>
        <dbReference type="Proteomes" id="UP001164803"/>
    </source>
</evidence>
<dbReference type="Proteomes" id="UP001164803">
    <property type="component" value="Chromosome"/>
</dbReference>
<evidence type="ECO:0000313" key="2">
    <source>
        <dbReference type="EMBL" id="WAH35669.1"/>
    </source>
</evidence>
<evidence type="ECO:0000256" key="1">
    <source>
        <dbReference type="ARBA" id="ARBA00023125"/>
    </source>
</evidence>
<dbReference type="InterPro" id="IPR010998">
    <property type="entry name" value="Integrase_recombinase_N"/>
</dbReference>
<keyword evidence="1" id="KW-0238">DNA-binding</keyword>
<reference evidence="2" key="1">
    <citation type="submission" date="2022-08" db="EMBL/GenBank/DDBJ databases">
        <title>Alicyclobacillus dauci DSM2870, complete genome.</title>
        <authorList>
            <person name="Wang Q."/>
            <person name="Cai R."/>
            <person name="Wang Z."/>
        </authorList>
    </citation>
    <scope>NUCLEOTIDE SEQUENCE</scope>
    <source>
        <strain evidence="2">DSM 28700</strain>
    </source>
</reference>
<keyword evidence="3" id="KW-1185">Reference proteome</keyword>